<name>A0A6A5X803_9PLEO</name>
<dbReference type="GO" id="GO:0008483">
    <property type="term" value="F:transaminase activity"/>
    <property type="evidence" value="ECO:0007669"/>
    <property type="project" value="InterPro"/>
</dbReference>
<reference evidence="4" key="1">
    <citation type="journal article" date="2020" name="Stud. Mycol.">
        <title>101 Dothideomycetes genomes: a test case for predicting lifestyles and emergence of pathogens.</title>
        <authorList>
            <person name="Haridas S."/>
            <person name="Albert R."/>
            <person name="Binder M."/>
            <person name="Bloem J."/>
            <person name="Labutti K."/>
            <person name="Salamov A."/>
            <person name="Andreopoulos B."/>
            <person name="Baker S."/>
            <person name="Barry K."/>
            <person name="Bills G."/>
            <person name="Bluhm B."/>
            <person name="Cannon C."/>
            <person name="Castanera R."/>
            <person name="Culley D."/>
            <person name="Daum C."/>
            <person name="Ezra D."/>
            <person name="Gonzalez J."/>
            <person name="Henrissat B."/>
            <person name="Kuo A."/>
            <person name="Liang C."/>
            <person name="Lipzen A."/>
            <person name="Lutzoni F."/>
            <person name="Magnuson J."/>
            <person name="Mondo S."/>
            <person name="Nolan M."/>
            <person name="Ohm R."/>
            <person name="Pangilinan J."/>
            <person name="Park H.-J."/>
            <person name="Ramirez L."/>
            <person name="Alfaro M."/>
            <person name="Sun H."/>
            <person name="Tritt A."/>
            <person name="Yoshinaga Y."/>
            <person name="Zwiers L.-H."/>
            <person name="Turgeon B."/>
            <person name="Goodwin S."/>
            <person name="Spatafora J."/>
            <person name="Crous P."/>
            <person name="Grigoriev I."/>
        </authorList>
    </citation>
    <scope>NUCLEOTIDE SEQUENCE</scope>
    <source>
        <strain evidence="4">CBS 175.79</strain>
    </source>
</reference>
<dbReference type="InterPro" id="IPR015421">
    <property type="entry name" value="PyrdxlP-dep_Trfase_major"/>
</dbReference>
<comment type="similarity">
    <text evidence="3">Belongs to the class-III pyridoxal-phosphate-dependent aminotransferase family.</text>
</comment>
<dbReference type="GeneID" id="54290239"/>
<evidence type="ECO:0000256" key="3">
    <source>
        <dbReference type="RuleBase" id="RU003560"/>
    </source>
</evidence>
<evidence type="ECO:0000256" key="1">
    <source>
        <dbReference type="ARBA" id="ARBA00001933"/>
    </source>
</evidence>
<gene>
    <name evidence="4" type="ORF">BU24DRAFT_474486</name>
</gene>
<dbReference type="RefSeq" id="XP_033377375.1">
    <property type="nucleotide sequence ID" value="XM_033532842.1"/>
</dbReference>
<dbReference type="GO" id="GO:0030170">
    <property type="term" value="F:pyridoxal phosphate binding"/>
    <property type="evidence" value="ECO:0007669"/>
    <property type="project" value="InterPro"/>
</dbReference>
<keyword evidence="4" id="KW-0808">Transferase</keyword>
<dbReference type="InterPro" id="IPR015424">
    <property type="entry name" value="PyrdxlP-dep_Trfase"/>
</dbReference>
<organism evidence="4 5">
    <name type="scientific">Aaosphaeria arxii CBS 175.79</name>
    <dbReference type="NCBI Taxonomy" id="1450172"/>
    <lineage>
        <taxon>Eukaryota</taxon>
        <taxon>Fungi</taxon>
        <taxon>Dikarya</taxon>
        <taxon>Ascomycota</taxon>
        <taxon>Pezizomycotina</taxon>
        <taxon>Dothideomycetes</taxon>
        <taxon>Pleosporomycetidae</taxon>
        <taxon>Pleosporales</taxon>
        <taxon>Pleosporales incertae sedis</taxon>
        <taxon>Aaosphaeria</taxon>
    </lineage>
</organism>
<evidence type="ECO:0000313" key="5">
    <source>
        <dbReference type="Proteomes" id="UP000799778"/>
    </source>
</evidence>
<protein>
    <submittedName>
        <fullName evidence="4">PLP-dependent transferase</fullName>
    </submittedName>
</protein>
<comment type="cofactor">
    <cofactor evidence="1">
        <name>pyridoxal 5'-phosphate</name>
        <dbReference type="ChEBI" id="CHEBI:597326"/>
    </cofactor>
</comment>
<keyword evidence="5" id="KW-1185">Reference proteome</keyword>
<dbReference type="SUPFAM" id="SSF53383">
    <property type="entry name" value="PLP-dependent transferases"/>
    <property type="match status" value="1"/>
</dbReference>
<dbReference type="Pfam" id="PF00202">
    <property type="entry name" value="Aminotran_3"/>
    <property type="match status" value="1"/>
</dbReference>
<dbReference type="AlphaFoldDB" id="A0A6A5X803"/>
<keyword evidence="2 3" id="KW-0663">Pyridoxal phosphate</keyword>
<dbReference type="InterPro" id="IPR005814">
    <property type="entry name" value="Aminotrans_3"/>
</dbReference>
<sequence>MAAQIKVIRQVPKIPGKVIFGPGAYTDLLASVEWLTKRCDELVQWYTETNPESAREAKDAASVLPGGNTRTVLHQLPFSMALESGKGTLVTSKDGVEYLGFVSEYSAGMYGHSHPQIHKAVHEALDIGINLGSVIGKETEFANLIKERFPSMELMRFTNSGTEANTMAIAAAIGYTKQEHILVFKNGYHGSTLTFGENKPVTNLPHKFIVGTYNDIEATRRLLRFGIAAILVEPLQSAGGIIPATGEFLKFLRDAATTLNAVLIFDEIVTSRLDFYGLQGYHSIKPDMTTLGKYIGGGFSFGCFGGRKEIMQQFDPTRSAGHLAHSGTFNNNVFTMTAGIAGLKLTLPGEISRINALGDRIRESINELAEQHGLKDEVKAVGFGSMVGVHFQNRGGQLLRDVFYFELLKRQVVIGRRGFIALNLMHTEAHVNQFVNVASDSLGLLGRNLKEITLDVPHQ</sequence>
<dbReference type="PANTHER" id="PTHR43713:SF3">
    <property type="entry name" value="GLUTAMATE-1-SEMIALDEHYDE 2,1-AMINOMUTASE 1, CHLOROPLASTIC-RELATED"/>
    <property type="match status" value="1"/>
</dbReference>
<dbReference type="Gene3D" id="3.40.640.10">
    <property type="entry name" value="Type I PLP-dependent aspartate aminotransferase-like (Major domain)"/>
    <property type="match status" value="1"/>
</dbReference>
<dbReference type="PANTHER" id="PTHR43713">
    <property type="entry name" value="GLUTAMATE-1-SEMIALDEHYDE 2,1-AMINOMUTASE"/>
    <property type="match status" value="1"/>
</dbReference>
<evidence type="ECO:0000313" key="4">
    <source>
        <dbReference type="EMBL" id="KAF2009036.1"/>
    </source>
</evidence>
<accession>A0A6A5X803</accession>
<dbReference type="EMBL" id="ML978080">
    <property type="protein sequence ID" value="KAF2009036.1"/>
    <property type="molecule type" value="Genomic_DNA"/>
</dbReference>
<proteinExistence type="inferred from homology"/>
<dbReference type="Gene3D" id="3.90.1150.10">
    <property type="entry name" value="Aspartate Aminotransferase, domain 1"/>
    <property type="match status" value="1"/>
</dbReference>
<evidence type="ECO:0000256" key="2">
    <source>
        <dbReference type="ARBA" id="ARBA00022898"/>
    </source>
</evidence>
<dbReference type="Proteomes" id="UP000799778">
    <property type="component" value="Unassembled WGS sequence"/>
</dbReference>
<dbReference type="InterPro" id="IPR015422">
    <property type="entry name" value="PyrdxlP-dep_Trfase_small"/>
</dbReference>
<dbReference type="OrthoDB" id="425114at2759"/>